<protein>
    <submittedName>
        <fullName evidence="9">Uncharacterized protein</fullName>
    </submittedName>
</protein>
<evidence type="ECO:0000313" key="9">
    <source>
        <dbReference type="EMBL" id="OZM58320.1"/>
    </source>
</evidence>
<dbReference type="GO" id="GO:0016020">
    <property type="term" value="C:membrane"/>
    <property type="evidence" value="ECO:0007669"/>
    <property type="project" value="UniProtKB-SubCell"/>
</dbReference>
<dbReference type="PANTHER" id="PTHR34975:SF2">
    <property type="entry name" value="SPORE GERMINATION PROTEIN A2"/>
    <property type="match status" value="1"/>
</dbReference>
<feature type="transmembrane region" description="Helical" evidence="8">
    <location>
        <begin position="269"/>
        <end position="294"/>
    </location>
</feature>
<organism evidence="9 10">
    <name type="scientific">Lottiidibacillus patelloidae</name>
    <dbReference type="NCBI Taxonomy" id="2670334"/>
    <lineage>
        <taxon>Bacteria</taxon>
        <taxon>Bacillati</taxon>
        <taxon>Bacillota</taxon>
        <taxon>Bacilli</taxon>
        <taxon>Bacillales</taxon>
        <taxon>Bacillaceae</taxon>
        <taxon>Lottiidibacillus</taxon>
    </lineage>
</organism>
<dbReference type="Gene3D" id="1.20.1740.10">
    <property type="entry name" value="Amino acid/polyamine transporter I"/>
    <property type="match status" value="1"/>
</dbReference>
<evidence type="ECO:0000256" key="5">
    <source>
        <dbReference type="ARBA" id="ARBA00022692"/>
    </source>
</evidence>
<proteinExistence type="inferred from homology"/>
<dbReference type="PANTHER" id="PTHR34975">
    <property type="entry name" value="SPORE GERMINATION PROTEIN A2"/>
    <property type="match status" value="1"/>
</dbReference>
<evidence type="ECO:0000256" key="4">
    <source>
        <dbReference type="ARBA" id="ARBA00022544"/>
    </source>
</evidence>
<name>A0A263BXC7_9BACI</name>
<evidence type="ECO:0000256" key="3">
    <source>
        <dbReference type="ARBA" id="ARBA00022448"/>
    </source>
</evidence>
<feature type="transmembrane region" description="Helical" evidence="8">
    <location>
        <begin position="332"/>
        <end position="354"/>
    </location>
</feature>
<gene>
    <name evidence="9" type="ORF">CIB95_01755</name>
</gene>
<evidence type="ECO:0000256" key="6">
    <source>
        <dbReference type="ARBA" id="ARBA00022989"/>
    </source>
</evidence>
<evidence type="ECO:0000313" key="10">
    <source>
        <dbReference type="Proteomes" id="UP000217083"/>
    </source>
</evidence>
<sequence>MEKGRISSRQFVILVIMFSLGSSTMIVPQYIILSTQQDGWISAILATVMALFIVLFYGKLINLYPTKSIVEVAIIIFGKWIGKIIGFVYLSYFMILASGLLRQAGDFITTEIMPETPIQALMILILAVSIVAVRLGIEVLARTSEVFLPWIIGLFIVLTLSLLPKVDLLNIQPVLENGIKPVIKGTYTLLGVPFIDFIVLLMITPYVKDHSKIGKSFMIGTIIGGTLITLIISLSLLVLGPELAYRSLYLTYELGKQIEIGNFLERVELIVAIIWLVTIFVKITIAFYISCLSLTQIFNLSNYKTLTLPISMIIIPLALFLVKNLLEFNEFVTTVFTPFVFTVGLLIPILLYIIGSIRKKLGKTS</sequence>
<feature type="transmembrane region" description="Helical" evidence="8">
    <location>
        <begin position="186"/>
        <end position="207"/>
    </location>
</feature>
<feature type="transmembrane region" description="Helical" evidence="8">
    <location>
        <begin position="69"/>
        <end position="97"/>
    </location>
</feature>
<comment type="subcellular location">
    <subcellularLocation>
        <location evidence="1">Membrane</location>
        <topology evidence="1">Multi-pass membrane protein</topology>
    </subcellularLocation>
</comment>
<reference evidence="9 10" key="2">
    <citation type="submission" date="2017-09" db="EMBL/GenBank/DDBJ databases">
        <title>Bacillus patelloidae sp. nov., isolated from the intestinal tract of a marine limpet.</title>
        <authorList>
            <person name="Liu R."/>
            <person name="Dong C."/>
            <person name="Shao Z."/>
        </authorList>
    </citation>
    <scope>NUCLEOTIDE SEQUENCE [LARGE SCALE GENOMIC DNA]</scope>
    <source>
        <strain evidence="9 10">SA5d-4</strain>
    </source>
</reference>
<feature type="transmembrane region" description="Helical" evidence="8">
    <location>
        <begin position="12"/>
        <end position="33"/>
    </location>
</feature>
<keyword evidence="7 8" id="KW-0472">Membrane</keyword>
<evidence type="ECO:0000256" key="8">
    <source>
        <dbReference type="SAM" id="Phobius"/>
    </source>
</evidence>
<evidence type="ECO:0000256" key="7">
    <source>
        <dbReference type="ARBA" id="ARBA00023136"/>
    </source>
</evidence>
<dbReference type="EMBL" id="NPIA01000001">
    <property type="protein sequence ID" value="OZM58320.1"/>
    <property type="molecule type" value="Genomic_DNA"/>
</dbReference>
<comment type="caution">
    <text evidence="9">The sequence shown here is derived from an EMBL/GenBank/DDBJ whole genome shotgun (WGS) entry which is preliminary data.</text>
</comment>
<dbReference type="Proteomes" id="UP000217083">
    <property type="component" value="Unassembled WGS sequence"/>
</dbReference>
<dbReference type="GO" id="GO:0009847">
    <property type="term" value="P:spore germination"/>
    <property type="evidence" value="ECO:0007669"/>
    <property type="project" value="InterPro"/>
</dbReference>
<reference evidence="10" key="1">
    <citation type="submission" date="2017-08" db="EMBL/GenBank/DDBJ databases">
        <authorList>
            <person name="Huang Z."/>
        </authorList>
    </citation>
    <scope>NUCLEOTIDE SEQUENCE [LARGE SCALE GENOMIC DNA]</scope>
    <source>
        <strain evidence="10">SA5d-4</strain>
    </source>
</reference>
<dbReference type="NCBIfam" id="TIGR00912">
    <property type="entry name" value="2A0309"/>
    <property type="match status" value="1"/>
</dbReference>
<evidence type="ECO:0000256" key="1">
    <source>
        <dbReference type="ARBA" id="ARBA00004141"/>
    </source>
</evidence>
<feature type="transmembrane region" description="Helical" evidence="8">
    <location>
        <begin position="39"/>
        <end position="57"/>
    </location>
</feature>
<dbReference type="RefSeq" id="WP_094921011.1">
    <property type="nucleotide sequence ID" value="NZ_NPIA01000001.1"/>
</dbReference>
<comment type="similarity">
    <text evidence="2">Belongs to the amino acid-polyamine-organocation (APC) superfamily. Spore germination protein (SGP) (TC 2.A.3.9) family.</text>
</comment>
<dbReference type="InterPro" id="IPR004761">
    <property type="entry name" value="Spore_GerAB"/>
</dbReference>
<accession>A0A263BXC7</accession>
<keyword evidence="4" id="KW-0309">Germination</keyword>
<dbReference type="Pfam" id="PF03845">
    <property type="entry name" value="Spore_permease"/>
    <property type="match status" value="1"/>
</dbReference>
<keyword evidence="10" id="KW-1185">Reference proteome</keyword>
<keyword evidence="6 8" id="KW-1133">Transmembrane helix</keyword>
<feature type="transmembrane region" description="Helical" evidence="8">
    <location>
        <begin position="219"/>
        <end position="240"/>
    </location>
</feature>
<keyword evidence="3" id="KW-0813">Transport</keyword>
<keyword evidence="5 8" id="KW-0812">Transmembrane</keyword>
<evidence type="ECO:0000256" key="2">
    <source>
        <dbReference type="ARBA" id="ARBA00007998"/>
    </source>
</evidence>
<dbReference type="AlphaFoldDB" id="A0A263BXC7"/>
<feature type="transmembrane region" description="Helical" evidence="8">
    <location>
        <begin position="306"/>
        <end position="326"/>
    </location>
</feature>
<feature type="transmembrane region" description="Helical" evidence="8">
    <location>
        <begin position="117"/>
        <end position="135"/>
    </location>
</feature>
<feature type="transmembrane region" description="Helical" evidence="8">
    <location>
        <begin position="147"/>
        <end position="166"/>
    </location>
</feature>